<keyword evidence="7" id="KW-1133">Transmembrane helix</keyword>
<dbReference type="EMBL" id="DQAY01000041">
    <property type="protein sequence ID" value="HCO22648.1"/>
    <property type="molecule type" value="Genomic_DNA"/>
</dbReference>
<sequence length="177" mass="19688">MNTEQPQSDQPCCQQQQRRTFLTRLSIGLSALIGLIITLPGIGFVLAPVFRKPKQQWRTVGKLEDFNVGGFVLVQYEDPSPVVWSGVTAKAGAWIRRASESEFIAFSINCRHLGCPVRWVEDPRLFMCPCHGGVYYEDGTVAAGPPPEPLDRLKVRVRDGHVEIETAPTPLTLTKLT</sequence>
<feature type="transmembrane region" description="Helical" evidence="7">
    <location>
        <begin position="27"/>
        <end position="50"/>
    </location>
</feature>
<dbReference type="Pfam" id="PF00355">
    <property type="entry name" value="Rieske"/>
    <property type="match status" value="1"/>
</dbReference>
<keyword evidence="1" id="KW-0001">2Fe-2S</keyword>
<proteinExistence type="predicted"/>
<dbReference type="PANTHER" id="PTHR10134">
    <property type="entry name" value="CYTOCHROME B-C1 COMPLEX SUBUNIT RIESKE, MITOCHONDRIAL"/>
    <property type="match status" value="1"/>
</dbReference>
<keyword evidence="7" id="KW-0472">Membrane</keyword>
<evidence type="ECO:0000256" key="7">
    <source>
        <dbReference type="SAM" id="Phobius"/>
    </source>
</evidence>
<name>A0A3D3R367_9PLAN</name>
<dbReference type="AlphaFoldDB" id="A0A3D3R367"/>
<comment type="cofactor">
    <cofactor evidence="6">
        <name>[2Fe-2S] cluster</name>
        <dbReference type="ChEBI" id="CHEBI:190135"/>
    </cofactor>
</comment>
<dbReference type="Gene3D" id="2.102.10.10">
    <property type="entry name" value="Rieske [2Fe-2S] iron-sulphur domain"/>
    <property type="match status" value="1"/>
</dbReference>
<dbReference type="GO" id="GO:0016020">
    <property type="term" value="C:membrane"/>
    <property type="evidence" value="ECO:0007669"/>
    <property type="project" value="InterPro"/>
</dbReference>
<dbReference type="InterPro" id="IPR017941">
    <property type="entry name" value="Rieske_2Fe-2S"/>
</dbReference>
<dbReference type="PRINTS" id="PR00162">
    <property type="entry name" value="RIESKE"/>
</dbReference>
<dbReference type="Proteomes" id="UP000263642">
    <property type="component" value="Unassembled WGS sequence"/>
</dbReference>
<keyword evidence="3" id="KW-0408">Iron</keyword>
<dbReference type="GO" id="GO:0051537">
    <property type="term" value="F:2 iron, 2 sulfur cluster binding"/>
    <property type="evidence" value="ECO:0007669"/>
    <property type="project" value="UniProtKB-KW"/>
</dbReference>
<evidence type="ECO:0000256" key="6">
    <source>
        <dbReference type="ARBA" id="ARBA00034078"/>
    </source>
</evidence>
<dbReference type="InterPro" id="IPR036922">
    <property type="entry name" value="Rieske_2Fe-2S_sf"/>
</dbReference>
<evidence type="ECO:0000256" key="3">
    <source>
        <dbReference type="ARBA" id="ARBA00023004"/>
    </source>
</evidence>
<dbReference type="GO" id="GO:0046872">
    <property type="term" value="F:metal ion binding"/>
    <property type="evidence" value="ECO:0007669"/>
    <property type="project" value="UniProtKB-KW"/>
</dbReference>
<accession>A0A3D3R367</accession>
<evidence type="ECO:0000256" key="1">
    <source>
        <dbReference type="ARBA" id="ARBA00022714"/>
    </source>
</evidence>
<dbReference type="SUPFAM" id="SSF50022">
    <property type="entry name" value="ISP domain"/>
    <property type="match status" value="1"/>
</dbReference>
<evidence type="ECO:0000256" key="4">
    <source>
        <dbReference type="ARBA" id="ARBA00023014"/>
    </source>
</evidence>
<keyword evidence="7" id="KW-0812">Transmembrane</keyword>
<protein>
    <submittedName>
        <fullName evidence="9">(2Fe-2S)-binding protein</fullName>
    </submittedName>
</protein>
<dbReference type="InterPro" id="IPR014349">
    <property type="entry name" value="Rieske_Fe-S_prot"/>
</dbReference>
<organism evidence="9 10">
    <name type="scientific">Gimesia maris</name>
    <dbReference type="NCBI Taxonomy" id="122"/>
    <lineage>
        <taxon>Bacteria</taxon>
        <taxon>Pseudomonadati</taxon>
        <taxon>Planctomycetota</taxon>
        <taxon>Planctomycetia</taxon>
        <taxon>Planctomycetales</taxon>
        <taxon>Planctomycetaceae</taxon>
        <taxon>Gimesia</taxon>
    </lineage>
</organism>
<evidence type="ECO:0000256" key="2">
    <source>
        <dbReference type="ARBA" id="ARBA00022723"/>
    </source>
</evidence>
<keyword evidence="2" id="KW-0479">Metal-binding</keyword>
<evidence type="ECO:0000256" key="5">
    <source>
        <dbReference type="ARBA" id="ARBA00023157"/>
    </source>
</evidence>
<feature type="domain" description="Rieske" evidence="8">
    <location>
        <begin position="97"/>
        <end position="164"/>
    </location>
</feature>
<dbReference type="InterPro" id="IPR005805">
    <property type="entry name" value="Rieske_Fe-S_prot_C"/>
</dbReference>
<keyword evidence="4" id="KW-0411">Iron-sulfur</keyword>
<comment type="caution">
    <text evidence="9">The sequence shown here is derived from an EMBL/GenBank/DDBJ whole genome shotgun (WGS) entry which is preliminary data.</text>
</comment>
<evidence type="ECO:0000313" key="9">
    <source>
        <dbReference type="EMBL" id="HCO22648.1"/>
    </source>
</evidence>
<evidence type="ECO:0000259" key="8">
    <source>
        <dbReference type="PROSITE" id="PS51296"/>
    </source>
</evidence>
<dbReference type="CDD" id="cd03467">
    <property type="entry name" value="Rieske"/>
    <property type="match status" value="1"/>
</dbReference>
<dbReference type="PROSITE" id="PS51296">
    <property type="entry name" value="RIESKE"/>
    <property type="match status" value="1"/>
</dbReference>
<keyword evidence="5" id="KW-1015">Disulfide bond</keyword>
<evidence type="ECO:0000313" key="10">
    <source>
        <dbReference type="Proteomes" id="UP000263642"/>
    </source>
</evidence>
<reference evidence="9 10" key="1">
    <citation type="journal article" date="2018" name="Nat. Biotechnol.">
        <title>A standardized bacterial taxonomy based on genome phylogeny substantially revises the tree of life.</title>
        <authorList>
            <person name="Parks D.H."/>
            <person name="Chuvochina M."/>
            <person name="Waite D.W."/>
            <person name="Rinke C."/>
            <person name="Skarshewski A."/>
            <person name="Chaumeil P.A."/>
            <person name="Hugenholtz P."/>
        </authorList>
    </citation>
    <scope>NUCLEOTIDE SEQUENCE [LARGE SCALE GENOMIC DNA]</scope>
    <source>
        <strain evidence="9">UBA9375</strain>
    </source>
</reference>
<gene>
    <name evidence="9" type="ORF">DIT97_06125</name>
</gene>